<protein>
    <submittedName>
        <fullName evidence="2">Unannotated protein</fullName>
    </submittedName>
</protein>
<feature type="compositionally biased region" description="Low complexity" evidence="1">
    <location>
        <begin position="71"/>
        <end position="95"/>
    </location>
</feature>
<name>A0A6J5Z2T9_9ZZZZ</name>
<proteinExistence type="predicted"/>
<feature type="region of interest" description="Disordered" evidence="1">
    <location>
        <begin position="59"/>
        <end position="95"/>
    </location>
</feature>
<gene>
    <name evidence="2" type="ORF">UFOPK3775_00624</name>
</gene>
<dbReference type="AlphaFoldDB" id="A0A6J5Z2T9"/>
<organism evidence="2">
    <name type="scientific">freshwater metagenome</name>
    <dbReference type="NCBI Taxonomy" id="449393"/>
    <lineage>
        <taxon>unclassified sequences</taxon>
        <taxon>metagenomes</taxon>
        <taxon>ecological metagenomes</taxon>
    </lineage>
</organism>
<feature type="region of interest" description="Disordered" evidence="1">
    <location>
        <begin position="179"/>
        <end position="224"/>
    </location>
</feature>
<feature type="compositionally biased region" description="Basic residues" evidence="1">
    <location>
        <begin position="204"/>
        <end position="224"/>
    </location>
</feature>
<accession>A0A6J5Z2T9</accession>
<evidence type="ECO:0000313" key="2">
    <source>
        <dbReference type="EMBL" id="CAB4337045.1"/>
    </source>
</evidence>
<sequence>MANNESQNSSPRVSKLPLPISDSPLVIDLPDGQKIVVGKMVQGSVIEVATWRGVGRPDSRTSRLMLGMGSGNVNEESNSSESGSSSAPASKPAPKPAGFAGVIFTVRRFITNFNRIKWASTFKALLASLSAKRTNKSKKRTMVTGAEIATPVVTGVTPGVTVSRVSDDADIEAWLNSITAKAGRESAKPPKSSTPAKTATPTRAKSKTPVKKSAVKPKSTRRSK</sequence>
<feature type="region of interest" description="Disordered" evidence="1">
    <location>
        <begin position="1"/>
        <end position="20"/>
    </location>
</feature>
<dbReference type="EMBL" id="CAESAK010000067">
    <property type="protein sequence ID" value="CAB4337045.1"/>
    <property type="molecule type" value="Genomic_DNA"/>
</dbReference>
<feature type="compositionally biased region" description="Low complexity" evidence="1">
    <location>
        <begin position="189"/>
        <end position="203"/>
    </location>
</feature>
<reference evidence="2" key="1">
    <citation type="submission" date="2020-05" db="EMBL/GenBank/DDBJ databases">
        <authorList>
            <person name="Chiriac C."/>
            <person name="Salcher M."/>
            <person name="Ghai R."/>
            <person name="Kavagutti S V."/>
        </authorList>
    </citation>
    <scope>NUCLEOTIDE SEQUENCE</scope>
</reference>
<feature type="compositionally biased region" description="Polar residues" evidence="1">
    <location>
        <begin position="1"/>
        <end position="12"/>
    </location>
</feature>
<evidence type="ECO:0000256" key="1">
    <source>
        <dbReference type="SAM" id="MobiDB-lite"/>
    </source>
</evidence>